<keyword evidence="1" id="KW-1133">Transmembrane helix</keyword>
<evidence type="ECO:0008006" key="4">
    <source>
        <dbReference type="Google" id="ProtNLM"/>
    </source>
</evidence>
<keyword evidence="3" id="KW-1185">Reference proteome</keyword>
<keyword evidence="1" id="KW-0472">Membrane</keyword>
<evidence type="ECO:0000256" key="1">
    <source>
        <dbReference type="SAM" id="Phobius"/>
    </source>
</evidence>
<dbReference type="Pfam" id="PF06170">
    <property type="entry name" value="DUF983"/>
    <property type="match status" value="1"/>
</dbReference>
<comment type="caution">
    <text evidence="2">The sequence shown here is derived from an EMBL/GenBank/DDBJ whole genome shotgun (WGS) entry which is preliminary data.</text>
</comment>
<reference evidence="3" key="1">
    <citation type="journal article" date="2019" name="Int. J. Syst. Evol. Microbiol.">
        <title>The Global Catalogue of Microorganisms (GCM) 10K type strain sequencing project: providing services to taxonomists for standard genome sequencing and annotation.</title>
        <authorList>
            <consortium name="The Broad Institute Genomics Platform"/>
            <consortium name="The Broad Institute Genome Sequencing Center for Infectious Disease"/>
            <person name="Wu L."/>
            <person name="Ma J."/>
        </authorList>
    </citation>
    <scope>NUCLEOTIDE SEQUENCE [LARGE SCALE GENOMIC DNA]</scope>
    <source>
        <strain evidence="3">CGMCC 1.15342</strain>
    </source>
</reference>
<evidence type="ECO:0000313" key="3">
    <source>
        <dbReference type="Proteomes" id="UP000597338"/>
    </source>
</evidence>
<evidence type="ECO:0000313" key="2">
    <source>
        <dbReference type="EMBL" id="GGC27630.1"/>
    </source>
</evidence>
<feature type="transmembrane region" description="Helical" evidence="1">
    <location>
        <begin position="64"/>
        <end position="83"/>
    </location>
</feature>
<dbReference type="InterPro" id="IPR009325">
    <property type="entry name" value="DUF983"/>
</dbReference>
<protein>
    <recommendedName>
        <fullName evidence="4">DUF983 domain-containing protein</fullName>
    </recommendedName>
</protein>
<dbReference type="EMBL" id="BMIK01000005">
    <property type="protein sequence ID" value="GGC27630.1"/>
    <property type="molecule type" value="Genomic_DNA"/>
</dbReference>
<name>A0ABQ1LS27_9SPHI</name>
<proteinExistence type="predicted"/>
<organism evidence="2 3">
    <name type="scientific">Parapedobacter defluvii</name>
    <dbReference type="NCBI Taxonomy" id="2045106"/>
    <lineage>
        <taxon>Bacteria</taxon>
        <taxon>Pseudomonadati</taxon>
        <taxon>Bacteroidota</taxon>
        <taxon>Sphingobacteriia</taxon>
        <taxon>Sphingobacteriales</taxon>
        <taxon>Sphingobacteriaceae</taxon>
        <taxon>Parapedobacter</taxon>
    </lineage>
</organism>
<feature type="transmembrane region" description="Helical" evidence="1">
    <location>
        <begin position="32"/>
        <end position="58"/>
    </location>
</feature>
<gene>
    <name evidence="2" type="ORF">GCM10011386_19550</name>
</gene>
<sequence>MFTGKAYGFKVQKMNEYCPHCHLKFEQRPGHFYVSMFVSYALSVAEMVIACLVTYLITKIDDSFWLYLTVAIATTLLFAPLNYRYSRVILLFWLTPGFHYQPETARKDDYGGVPADR</sequence>
<dbReference type="Proteomes" id="UP000597338">
    <property type="component" value="Unassembled WGS sequence"/>
</dbReference>
<keyword evidence="1" id="KW-0812">Transmembrane</keyword>
<accession>A0ABQ1LS27</accession>